<dbReference type="EMBL" id="JBHSWI010000001">
    <property type="protein sequence ID" value="MFC6647285.1"/>
    <property type="molecule type" value="Genomic_DNA"/>
</dbReference>
<name>A0ABW1ZFV4_9BACT</name>
<evidence type="ECO:0000313" key="3">
    <source>
        <dbReference type="Proteomes" id="UP001596391"/>
    </source>
</evidence>
<dbReference type="Pfam" id="PF13271">
    <property type="entry name" value="DUF4062"/>
    <property type="match status" value="1"/>
</dbReference>
<gene>
    <name evidence="2" type="ORF">ACFQBQ_17255</name>
</gene>
<dbReference type="InterPro" id="IPR025139">
    <property type="entry name" value="DUF4062"/>
</dbReference>
<organism evidence="2 3">
    <name type="scientific">Granulicella cerasi</name>
    <dbReference type="NCBI Taxonomy" id="741063"/>
    <lineage>
        <taxon>Bacteria</taxon>
        <taxon>Pseudomonadati</taxon>
        <taxon>Acidobacteriota</taxon>
        <taxon>Terriglobia</taxon>
        <taxon>Terriglobales</taxon>
        <taxon>Acidobacteriaceae</taxon>
        <taxon>Granulicella</taxon>
    </lineage>
</organism>
<proteinExistence type="predicted"/>
<sequence length="363" mass="39906">MRVFVSSLITGMESFRAAAREAIITLRHEPIMAEDFGASPESPQVACLTGLRQSDMVVLIIGEHYGAIQPSGRSATHEEYDEARGTKTILAFVQEGVEREPREEEFAREVQAWASGLFRSGFRTVYELRQAITRALYDHALANATGPVDQEEMTQRAVALLPAERRNYASSGAMLNLSIAGGPRQSILRPVEIERPALAEALMQQGMFGSNRLFETTRGVQPTMQDASLMLTQEGGAQVLLTEEGSVVISLPARRTGQMGMELVEEAVQTQFAAALAFASWTFDHVDPTQRLTHVAIAASISGGDYMAWRTQRESEASPNRISLGTGNNAHTPVYVCQARPALRLNSAHIVEDLLVPLRRQRR</sequence>
<protein>
    <submittedName>
        <fullName evidence="2">DUF4062 domain-containing protein</fullName>
    </submittedName>
</protein>
<feature type="domain" description="DUF4062" evidence="1">
    <location>
        <begin position="2"/>
        <end position="83"/>
    </location>
</feature>
<comment type="caution">
    <text evidence="2">The sequence shown here is derived from an EMBL/GenBank/DDBJ whole genome shotgun (WGS) entry which is preliminary data.</text>
</comment>
<evidence type="ECO:0000313" key="2">
    <source>
        <dbReference type="EMBL" id="MFC6647285.1"/>
    </source>
</evidence>
<dbReference type="RefSeq" id="WP_263370808.1">
    <property type="nucleotide sequence ID" value="NZ_JAGSYD010000002.1"/>
</dbReference>
<dbReference type="Proteomes" id="UP001596391">
    <property type="component" value="Unassembled WGS sequence"/>
</dbReference>
<accession>A0ABW1ZFV4</accession>
<reference evidence="3" key="1">
    <citation type="journal article" date="2019" name="Int. J. Syst. Evol. Microbiol.">
        <title>The Global Catalogue of Microorganisms (GCM) 10K type strain sequencing project: providing services to taxonomists for standard genome sequencing and annotation.</title>
        <authorList>
            <consortium name="The Broad Institute Genomics Platform"/>
            <consortium name="The Broad Institute Genome Sequencing Center for Infectious Disease"/>
            <person name="Wu L."/>
            <person name="Ma J."/>
        </authorList>
    </citation>
    <scope>NUCLEOTIDE SEQUENCE [LARGE SCALE GENOMIC DNA]</scope>
    <source>
        <strain evidence="3">CGMCC 1.16026</strain>
    </source>
</reference>
<keyword evidence="3" id="KW-1185">Reference proteome</keyword>
<evidence type="ECO:0000259" key="1">
    <source>
        <dbReference type="Pfam" id="PF13271"/>
    </source>
</evidence>